<dbReference type="InterPro" id="IPR050280">
    <property type="entry name" value="OMP_Chaperone_SurA"/>
</dbReference>
<reference evidence="8 9" key="1">
    <citation type="submission" date="2016-10" db="EMBL/GenBank/DDBJ databases">
        <authorList>
            <person name="de Groot N.N."/>
        </authorList>
    </citation>
    <scope>NUCLEOTIDE SEQUENCE [LARGE SCALE GENOMIC DNA]</scope>
    <source>
        <strain evidence="8 9">DSM 17862</strain>
    </source>
</reference>
<feature type="signal peptide" evidence="6">
    <location>
        <begin position="1"/>
        <end position="24"/>
    </location>
</feature>
<dbReference type="PROSITE" id="PS51257">
    <property type="entry name" value="PROKAR_LIPOPROTEIN"/>
    <property type="match status" value="1"/>
</dbReference>
<dbReference type="InterPro" id="IPR046357">
    <property type="entry name" value="PPIase_dom_sf"/>
</dbReference>
<dbReference type="InterPro" id="IPR000297">
    <property type="entry name" value="PPIase_PpiC"/>
</dbReference>
<evidence type="ECO:0000256" key="2">
    <source>
        <dbReference type="ARBA" id="ARBA00022729"/>
    </source>
</evidence>
<keyword evidence="2 6" id="KW-0732">Signal</keyword>
<keyword evidence="9" id="KW-1185">Reference proteome</keyword>
<protein>
    <recommendedName>
        <fullName evidence="1">Parvulin-like PPIase</fullName>
    </recommendedName>
    <alternativeName>
        <fullName evidence="3">Peptidyl-prolyl cis-trans isomerase plp</fullName>
    </alternativeName>
    <alternativeName>
        <fullName evidence="4">Rotamase plp</fullName>
    </alternativeName>
</protein>
<evidence type="ECO:0000256" key="5">
    <source>
        <dbReference type="PROSITE-ProRule" id="PRU00278"/>
    </source>
</evidence>
<dbReference type="Pfam" id="PF00639">
    <property type="entry name" value="Rotamase"/>
    <property type="match status" value="1"/>
</dbReference>
<dbReference type="AlphaFoldDB" id="A0A1I0A342"/>
<evidence type="ECO:0000256" key="3">
    <source>
        <dbReference type="ARBA" id="ARBA00030642"/>
    </source>
</evidence>
<dbReference type="Gene3D" id="3.10.50.40">
    <property type="match status" value="1"/>
</dbReference>
<dbReference type="Proteomes" id="UP000199180">
    <property type="component" value="Unassembled WGS sequence"/>
</dbReference>
<gene>
    <name evidence="8" type="ORF">SAMN04489858_10292</name>
</gene>
<keyword evidence="5" id="KW-0413">Isomerase</keyword>
<dbReference type="EMBL" id="FOHO01000002">
    <property type="protein sequence ID" value="SES88557.1"/>
    <property type="molecule type" value="Genomic_DNA"/>
</dbReference>
<dbReference type="InterPro" id="IPR027304">
    <property type="entry name" value="Trigger_fact/SurA_dom_sf"/>
</dbReference>
<feature type="chain" id="PRO_5011709514" description="Parvulin-like PPIase" evidence="6">
    <location>
        <begin position="25"/>
        <end position="423"/>
    </location>
</feature>
<evidence type="ECO:0000256" key="1">
    <source>
        <dbReference type="ARBA" id="ARBA00018370"/>
    </source>
</evidence>
<proteinExistence type="predicted"/>
<dbReference type="PANTHER" id="PTHR47637">
    <property type="entry name" value="CHAPERONE SURA"/>
    <property type="match status" value="1"/>
</dbReference>
<organism evidence="8 9">
    <name type="scientific">Paracoccus homiensis</name>
    <dbReference type="NCBI Taxonomy" id="364199"/>
    <lineage>
        <taxon>Bacteria</taxon>
        <taxon>Pseudomonadati</taxon>
        <taxon>Pseudomonadota</taxon>
        <taxon>Alphaproteobacteria</taxon>
        <taxon>Rhodobacterales</taxon>
        <taxon>Paracoccaceae</taxon>
        <taxon>Paracoccus</taxon>
    </lineage>
</organism>
<dbReference type="PANTHER" id="PTHR47637:SF1">
    <property type="entry name" value="CHAPERONE SURA"/>
    <property type="match status" value="1"/>
</dbReference>
<dbReference type="SUPFAM" id="SSF109998">
    <property type="entry name" value="Triger factor/SurA peptide-binding domain-like"/>
    <property type="match status" value="1"/>
</dbReference>
<name>A0A1I0A342_9RHOB</name>
<evidence type="ECO:0000259" key="7">
    <source>
        <dbReference type="PROSITE" id="PS50198"/>
    </source>
</evidence>
<sequence>MRHFLSSMAIAAAIACAPASAVLAQNLFEPVLYINDKAITRYEVDQRMRFMQILGASGTDAAAAQEALVQDRLRVSAADQLGIAATDEGLQNGLEEFASRAGLSAAEFTAQLERAGVEPQVFRDFVKAGVVWRAVIRQRLLPQVDVTDAEVDRELTKRIETPIITRVLLSEIILPAPDGQQNAALRRAESIAASDPNEAQFAAAARQYSASQSAQAGGRLNWLDVDNLPPGLRQVVLSLQPGQMSQPLPVQGAVILFFLRDNAGTLRAGAREQVLEYMTLRMASVTDAATLAARTRSCDDLYVQAGSDLSPAIQRQTLSQNQIPGAIATQLASLDENETAVLNYGGSADLVMLCSRQPALLAQMDDDVATTALPDDGVEAAVPGAQALPDRTMVREDLLNSKVSQMADAYLQELRADAVIRRP</sequence>
<dbReference type="SUPFAM" id="SSF54534">
    <property type="entry name" value="FKBP-like"/>
    <property type="match status" value="1"/>
</dbReference>
<dbReference type="OrthoDB" id="9791746at2"/>
<accession>A0A1I0A342</accession>
<evidence type="ECO:0000256" key="4">
    <source>
        <dbReference type="ARBA" id="ARBA00031484"/>
    </source>
</evidence>
<evidence type="ECO:0000313" key="9">
    <source>
        <dbReference type="Proteomes" id="UP000199180"/>
    </source>
</evidence>
<feature type="domain" description="PpiC" evidence="7">
    <location>
        <begin position="164"/>
        <end position="261"/>
    </location>
</feature>
<dbReference type="PROSITE" id="PS50198">
    <property type="entry name" value="PPIC_PPIASE_2"/>
    <property type="match status" value="1"/>
</dbReference>
<dbReference type="GO" id="GO:0003755">
    <property type="term" value="F:peptidyl-prolyl cis-trans isomerase activity"/>
    <property type="evidence" value="ECO:0007669"/>
    <property type="project" value="UniProtKB-KW"/>
</dbReference>
<keyword evidence="5" id="KW-0697">Rotamase</keyword>
<dbReference type="STRING" id="364199.SAMN04489858_10292"/>
<dbReference type="Gene3D" id="1.10.4030.10">
    <property type="entry name" value="Porin chaperone SurA, peptide-binding domain"/>
    <property type="match status" value="1"/>
</dbReference>
<evidence type="ECO:0000256" key="6">
    <source>
        <dbReference type="SAM" id="SignalP"/>
    </source>
</evidence>
<evidence type="ECO:0000313" key="8">
    <source>
        <dbReference type="EMBL" id="SES88557.1"/>
    </source>
</evidence>
<dbReference type="RefSeq" id="WP_090732344.1">
    <property type="nucleotide sequence ID" value="NZ_FOHO01000002.1"/>
</dbReference>